<dbReference type="Proteomes" id="UP001230289">
    <property type="component" value="Unassembled WGS sequence"/>
</dbReference>
<organism evidence="1 2">
    <name type="scientific">Microbacterium capsulatum</name>
    <dbReference type="NCBI Taxonomy" id="3041921"/>
    <lineage>
        <taxon>Bacteria</taxon>
        <taxon>Bacillati</taxon>
        <taxon>Actinomycetota</taxon>
        <taxon>Actinomycetes</taxon>
        <taxon>Micrococcales</taxon>
        <taxon>Microbacteriaceae</taxon>
        <taxon>Microbacterium</taxon>
    </lineage>
</organism>
<gene>
    <name evidence="1" type="ORF">RBR11_07420</name>
</gene>
<dbReference type="EMBL" id="JAVFCB010000003">
    <property type="protein sequence ID" value="MDQ4213744.1"/>
    <property type="molecule type" value="Genomic_DNA"/>
</dbReference>
<protein>
    <recommendedName>
        <fullName evidence="3">HEAT repeat domain-containing protein</fullName>
    </recommendedName>
</protein>
<proteinExistence type="predicted"/>
<evidence type="ECO:0000313" key="2">
    <source>
        <dbReference type="Proteomes" id="UP001230289"/>
    </source>
</evidence>
<dbReference type="InterPro" id="IPR016024">
    <property type="entry name" value="ARM-type_fold"/>
</dbReference>
<accession>A0ABU0XF52</accession>
<dbReference type="Gene3D" id="1.25.10.10">
    <property type="entry name" value="Leucine-rich Repeat Variant"/>
    <property type="match status" value="1"/>
</dbReference>
<dbReference type="SUPFAM" id="SSF48371">
    <property type="entry name" value="ARM repeat"/>
    <property type="match status" value="1"/>
</dbReference>
<evidence type="ECO:0000313" key="1">
    <source>
        <dbReference type="EMBL" id="MDQ4213744.1"/>
    </source>
</evidence>
<name>A0ABU0XF52_9MICO</name>
<keyword evidence="2" id="KW-1185">Reference proteome</keyword>
<comment type="caution">
    <text evidence="1">The sequence shown here is derived from an EMBL/GenBank/DDBJ whole genome shotgun (WGS) entry which is preliminary data.</text>
</comment>
<evidence type="ECO:0008006" key="3">
    <source>
        <dbReference type="Google" id="ProtNLM"/>
    </source>
</evidence>
<sequence>MQHVPEELPSLPYAGRPYLEYLQHCLPEELARIAVALAPLADRSDDVHDLLEGTILRVVDRQISPVNPEYGLTLLRTFASSADPQIRAMATSVMGGELGRGIDEAEQIAWDQLLRDPDEDVRRMTYEVLSELVDAYASPDDANRVRVGEATEKDALYIRLAIARTTFRPDE</sequence>
<dbReference type="InterPro" id="IPR011989">
    <property type="entry name" value="ARM-like"/>
</dbReference>
<dbReference type="RefSeq" id="WP_308488681.1">
    <property type="nucleotide sequence ID" value="NZ_JAVFCB010000003.1"/>
</dbReference>
<reference evidence="1 2" key="1">
    <citation type="submission" date="2023-08" db="EMBL/GenBank/DDBJ databases">
        <title>Microbacterium sp. nov., isolated from a waste landfill.</title>
        <authorList>
            <person name="Wen W."/>
        </authorList>
    </citation>
    <scope>NUCLEOTIDE SEQUENCE [LARGE SCALE GENOMIC DNA]</scope>
    <source>
        <strain evidence="1 2">ASV81</strain>
    </source>
</reference>